<name>A0A1S3J618_LINAN</name>
<reference evidence="7" key="1">
    <citation type="submission" date="2025-08" db="UniProtKB">
        <authorList>
            <consortium name="RefSeq"/>
        </authorList>
    </citation>
    <scope>IDENTIFICATION</scope>
    <source>
        <tissue evidence="7">Gonads</tissue>
    </source>
</reference>
<dbReference type="Pfam" id="PF01234">
    <property type="entry name" value="NNMT_PNMT_TEMT"/>
    <property type="match status" value="1"/>
</dbReference>
<dbReference type="STRING" id="7574.A0A1S3J618"/>
<dbReference type="SUPFAM" id="SSF53335">
    <property type="entry name" value="S-adenosyl-L-methionine-dependent methyltransferases"/>
    <property type="match status" value="1"/>
</dbReference>
<keyword evidence="2" id="KW-0489">Methyltransferase</keyword>
<feature type="region of interest" description="Disordered" evidence="5">
    <location>
        <begin position="1"/>
        <end position="22"/>
    </location>
</feature>
<evidence type="ECO:0000256" key="5">
    <source>
        <dbReference type="SAM" id="MobiDB-lite"/>
    </source>
</evidence>
<evidence type="ECO:0000313" key="7">
    <source>
        <dbReference type="RefSeq" id="XP_013405862.1"/>
    </source>
</evidence>
<gene>
    <name evidence="7" type="primary">LOC106170527</name>
</gene>
<dbReference type="KEGG" id="lak:106170527"/>
<dbReference type="InParanoid" id="A0A1S3J618"/>
<keyword evidence="4" id="KW-0949">S-adenosyl-L-methionine</keyword>
<dbReference type="PANTHER" id="PTHR10867:SF17">
    <property type="entry name" value="NICOTINAMIDE N-METHYLTRANSFERASE"/>
    <property type="match status" value="1"/>
</dbReference>
<protein>
    <submittedName>
        <fullName evidence="7">Indolethylamine N-methyltransferase-like</fullName>
    </submittedName>
</protein>
<dbReference type="Gene3D" id="3.40.50.150">
    <property type="entry name" value="Vaccinia Virus protein VP39"/>
    <property type="match status" value="1"/>
</dbReference>
<dbReference type="Proteomes" id="UP000085678">
    <property type="component" value="Unplaced"/>
</dbReference>
<dbReference type="OrthoDB" id="6147224at2759"/>
<evidence type="ECO:0000256" key="2">
    <source>
        <dbReference type="ARBA" id="ARBA00022603"/>
    </source>
</evidence>
<dbReference type="AlphaFoldDB" id="A0A1S3J618"/>
<dbReference type="PROSITE" id="PS51681">
    <property type="entry name" value="SAM_MT_NNMT_PNMT_TEMT"/>
    <property type="match status" value="1"/>
</dbReference>
<evidence type="ECO:0000313" key="6">
    <source>
        <dbReference type="Proteomes" id="UP000085678"/>
    </source>
</evidence>
<comment type="similarity">
    <text evidence="1">Belongs to the class I-like SAM-binding methyltransferase superfamily. NNMT/PNMT/TEMT family.</text>
</comment>
<evidence type="ECO:0000256" key="4">
    <source>
        <dbReference type="ARBA" id="ARBA00022691"/>
    </source>
</evidence>
<keyword evidence="3" id="KW-0808">Transferase</keyword>
<sequence length="139" mass="15730">MAGPTGTLIEEETTDNGGSKKKLYSGEDYDGLFEPNAYLNTLYSDFVTGGPTASEITGALDYYHSLYSVGKIKGQRLLDVGTGPSIFNLISISKYFEEIYLSDFSAHNREVLEKWWKKEKISDWSWEWRERRPLGGAAR</sequence>
<dbReference type="InterPro" id="IPR000940">
    <property type="entry name" value="NNMT_TEMT_trans"/>
</dbReference>
<organism evidence="6 7">
    <name type="scientific">Lingula anatina</name>
    <name type="common">Brachiopod</name>
    <name type="synonym">Lingula unguis</name>
    <dbReference type="NCBI Taxonomy" id="7574"/>
    <lineage>
        <taxon>Eukaryota</taxon>
        <taxon>Metazoa</taxon>
        <taxon>Spiralia</taxon>
        <taxon>Lophotrochozoa</taxon>
        <taxon>Brachiopoda</taxon>
        <taxon>Linguliformea</taxon>
        <taxon>Lingulata</taxon>
        <taxon>Lingulida</taxon>
        <taxon>Linguloidea</taxon>
        <taxon>Lingulidae</taxon>
        <taxon>Lingula</taxon>
    </lineage>
</organism>
<evidence type="ECO:0000256" key="3">
    <source>
        <dbReference type="ARBA" id="ARBA00022679"/>
    </source>
</evidence>
<keyword evidence="6" id="KW-1185">Reference proteome</keyword>
<dbReference type="GO" id="GO:0005829">
    <property type="term" value="C:cytosol"/>
    <property type="evidence" value="ECO:0007669"/>
    <property type="project" value="TreeGrafter"/>
</dbReference>
<dbReference type="RefSeq" id="XP_013405862.1">
    <property type="nucleotide sequence ID" value="XM_013550408.1"/>
</dbReference>
<proteinExistence type="inferred from homology"/>
<dbReference type="GO" id="GO:0008170">
    <property type="term" value="F:N-methyltransferase activity"/>
    <property type="evidence" value="ECO:0007669"/>
    <property type="project" value="TreeGrafter"/>
</dbReference>
<dbReference type="InterPro" id="IPR029063">
    <property type="entry name" value="SAM-dependent_MTases_sf"/>
</dbReference>
<dbReference type="GeneID" id="106170527"/>
<dbReference type="PANTHER" id="PTHR10867">
    <property type="entry name" value="NNMT/PNMT/TEMT FAMILY MEMBER"/>
    <property type="match status" value="1"/>
</dbReference>
<dbReference type="GO" id="GO:0032259">
    <property type="term" value="P:methylation"/>
    <property type="evidence" value="ECO:0007669"/>
    <property type="project" value="UniProtKB-KW"/>
</dbReference>
<accession>A0A1S3J618</accession>
<evidence type="ECO:0000256" key="1">
    <source>
        <dbReference type="ARBA" id="ARBA00007996"/>
    </source>
</evidence>